<dbReference type="GO" id="GO:0000981">
    <property type="term" value="F:DNA-binding transcription factor activity, RNA polymerase II-specific"/>
    <property type="evidence" value="ECO:0007669"/>
    <property type="project" value="TreeGrafter"/>
</dbReference>
<evidence type="ECO:0000256" key="6">
    <source>
        <dbReference type="ARBA" id="ARBA00023242"/>
    </source>
</evidence>
<comment type="subcellular location">
    <subcellularLocation>
        <location evidence="1">Nucleus</location>
    </subcellularLocation>
</comment>
<dbReference type="GO" id="GO:0042127">
    <property type="term" value="P:regulation of cell population proliferation"/>
    <property type="evidence" value="ECO:0007669"/>
    <property type="project" value="TreeGrafter"/>
</dbReference>
<dbReference type="InterPro" id="IPR013854">
    <property type="entry name" value="TF_AP2_C"/>
</dbReference>
<dbReference type="PANTHER" id="PTHR10812:SF17">
    <property type="entry name" value="TRANSCRIPTION FACTOR AP-2, ISOFORM D"/>
    <property type="match status" value="1"/>
</dbReference>
<evidence type="ECO:0000313" key="8">
    <source>
        <dbReference type="Proteomes" id="UP000036681"/>
    </source>
</evidence>
<sequence length="396" mass="43455">MCQFQNVQLSGIGPQQVNAAQLPAQLQSQPHPHIGFPSSAYTFTYSTDPYVNAQQQYGMSTASSVQFRDHQSGDIARISHYQQQPVTSGREYVMIAGRQQEVFLQPLTQQPLQHHPSSSIPAQQSHLIAESPSDGEMSNPSSEQSNVGEQCGVIRKAVSCRQRGSASSSCCSLTNQLAHHSQTPHTANFLEVFCSVPGRLSLLSSAAKYKVTVGEINRRLSPPECLNASVLGGILRRAKSKDGGKSLRDQLKRVGLQLPAGRRKATNVNSLTALVEFEAMHLAKDFNAVCESEFPARAVAEYLTRTNCSMEPVDVQRRRNMILATKTMLTELKELLSNDRSPLCSSRPPPVLEPSIQSRLTHFSMVTHGFGSPAVMAAINAIMIWLNESMKLLENK</sequence>
<keyword evidence="3" id="KW-0805">Transcription regulation</keyword>
<dbReference type="AlphaFoldDB" id="A0A0M3HMY4"/>
<evidence type="ECO:0000256" key="5">
    <source>
        <dbReference type="ARBA" id="ARBA00023163"/>
    </source>
</evidence>
<proteinExistence type="inferred from homology"/>
<name>A0A0M3HMY4_ASCLU</name>
<evidence type="ECO:0000256" key="1">
    <source>
        <dbReference type="ARBA" id="ARBA00004123"/>
    </source>
</evidence>
<feature type="domain" description="Transcription factor AP-2 C-terminal" evidence="7">
    <location>
        <begin position="193"/>
        <end position="386"/>
    </location>
</feature>
<keyword evidence="6" id="KW-0539">Nucleus</keyword>
<accession>A0A0M3HMY4</accession>
<keyword evidence="8" id="KW-1185">Reference proteome</keyword>
<protein>
    <submittedName>
        <fullName evidence="9">TF_AP-2 domain-containing protein</fullName>
    </submittedName>
</protein>
<dbReference type="Proteomes" id="UP000036681">
    <property type="component" value="Unplaced"/>
</dbReference>
<dbReference type="Pfam" id="PF03299">
    <property type="entry name" value="TF_AP-2"/>
    <property type="match status" value="1"/>
</dbReference>
<dbReference type="GO" id="GO:0005634">
    <property type="term" value="C:nucleus"/>
    <property type="evidence" value="ECO:0007669"/>
    <property type="project" value="UniProtKB-SubCell"/>
</dbReference>
<reference evidence="9" key="1">
    <citation type="submission" date="2016-05" db="UniProtKB">
        <authorList>
            <consortium name="WormBaseParasite"/>
        </authorList>
    </citation>
    <scope>IDENTIFICATION</scope>
</reference>
<dbReference type="InterPro" id="IPR004979">
    <property type="entry name" value="TF_AP2"/>
</dbReference>
<dbReference type="GO" id="GO:0000977">
    <property type="term" value="F:RNA polymerase II transcription regulatory region sequence-specific DNA binding"/>
    <property type="evidence" value="ECO:0007669"/>
    <property type="project" value="TreeGrafter"/>
</dbReference>
<evidence type="ECO:0000259" key="7">
    <source>
        <dbReference type="Pfam" id="PF03299"/>
    </source>
</evidence>
<evidence type="ECO:0000256" key="2">
    <source>
        <dbReference type="ARBA" id="ARBA00007770"/>
    </source>
</evidence>
<dbReference type="PANTHER" id="PTHR10812">
    <property type="entry name" value="TRANSCRIPTION FACTOR AP-2"/>
    <property type="match status" value="1"/>
</dbReference>
<keyword evidence="4" id="KW-0238">DNA-binding</keyword>
<evidence type="ECO:0000256" key="3">
    <source>
        <dbReference type="ARBA" id="ARBA00023015"/>
    </source>
</evidence>
<organism evidence="8 9">
    <name type="scientific">Ascaris lumbricoides</name>
    <name type="common">Giant roundworm</name>
    <dbReference type="NCBI Taxonomy" id="6252"/>
    <lineage>
        <taxon>Eukaryota</taxon>
        <taxon>Metazoa</taxon>
        <taxon>Ecdysozoa</taxon>
        <taxon>Nematoda</taxon>
        <taxon>Chromadorea</taxon>
        <taxon>Rhabditida</taxon>
        <taxon>Spirurina</taxon>
        <taxon>Ascaridomorpha</taxon>
        <taxon>Ascaridoidea</taxon>
        <taxon>Ascarididae</taxon>
        <taxon>Ascaris</taxon>
    </lineage>
</organism>
<evidence type="ECO:0000313" key="9">
    <source>
        <dbReference type="WBParaSite" id="ALUE_0000296301-mRNA-1"/>
    </source>
</evidence>
<evidence type="ECO:0000256" key="4">
    <source>
        <dbReference type="ARBA" id="ARBA00023125"/>
    </source>
</evidence>
<keyword evidence="5" id="KW-0804">Transcription</keyword>
<comment type="similarity">
    <text evidence="2">Belongs to the AP-2 family.</text>
</comment>
<dbReference type="PRINTS" id="PR01748">
    <property type="entry name" value="AP2TNSCPFCT"/>
</dbReference>
<dbReference type="WBParaSite" id="ALUE_0000296301-mRNA-1">
    <property type="protein sequence ID" value="ALUE_0000296301-mRNA-1"/>
    <property type="gene ID" value="ALUE_0000296301"/>
</dbReference>